<dbReference type="EMBL" id="KL367600">
    <property type="protein sequence ID" value="KFD62227.1"/>
    <property type="molecule type" value="Genomic_DNA"/>
</dbReference>
<dbReference type="Proteomes" id="UP000030758">
    <property type="component" value="Unassembled WGS sequence"/>
</dbReference>
<accession>A0A085LPN7</accession>
<organism evidence="1 3">
    <name type="scientific">Trichuris suis</name>
    <name type="common">pig whipworm</name>
    <dbReference type="NCBI Taxonomy" id="68888"/>
    <lineage>
        <taxon>Eukaryota</taxon>
        <taxon>Metazoa</taxon>
        <taxon>Ecdysozoa</taxon>
        <taxon>Nematoda</taxon>
        <taxon>Enoplea</taxon>
        <taxon>Dorylaimia</taxon>
        <taxon>Trichinellida</taxon>
        <taxon>Trichuridae</taxon>
        <taxon>Trichuris</taxon>
    </lineage>
</organism>
<name>A0A085LPN7_9BILA</name>
<proteinExistence type="predicted"/>
<keyword evidence="3" id="KW-1185">Reference proteome</keyword>
<dbReference type="AlphaFoldDB" id="A0A085LPN7"/>
<evidence type="ECO:0000313" key="3">
    <source>
        <dbReference type="Proteomes" id="UP000030764"/>
    </source>
</evidence>
<reference evidence="1 3" key="1">
    <citation type="journal article" date="2014" name="Nat. Genet.">
        <title>Genome and transcriptome of the porcine whipworm Trichuris suis.</title>
        <authorList>
            <person name="Jex A.R."/>
            <person name="Nejsum P."/>
            <person name="Schwarz E.M."/>
            <person name="Hu L."/>
            <person name="Young N.D."/>
            <person name="Hall R.S."/>
            <person name="Korhonen P.K."/>
            <person name="Liao S."/>
            <person name="Thamsborg S."/>
            <person name="Xia J."/>
            <person name="Xu P."/>
            <person name="Wang S."/>
            <person name="Scheerlinck J.P."/>
            <person name="Hofmann A."/>
            <person name="Sternberg P.W."/>
            <person name="Wang J."/>
            <person name="Gasser R.B."/>
        </authorList>
    </citation>
    <scope>NUCLEOTIDE SEQUENCE [LARGE SCALE GENOMIC DNA]</scope>
    <source>
        <strain evidence="2">DCEP-RM93F</strain>
        <strain evidence="1">DCEP-RM93M</strain>
    </source>
</reference>
<dbReference type="Proteomes" id="UP000030764">
    <property type="component" value="Unassembled WGS sequence"/>
</dbReference>
<evidence type="ECO:0000313" key="1">
    <source>
        <dbReference type="EMBL" id="KFD46933.1"/>
    </source>
</evidence>
<gene>
    <name evidence="1" type="ORF">M513_12179</name>
    <name evidence="2" type="ORF">M514_12179</name>
</gene>
<sequence>MDAETKASCATDVRTPAAPVTAEGEVAMSRQALVRKAWRKTRPAGFSLFSVRRVTMHDAIYQILQKAVKDRKLNSQPLVCKTSAVTTDLQTGY</sequence>
<evidence type="ECO:0000313" key="2">
    <source>
        <dbReference type="EMBL" id="KFD62227.1"/>
    </source>
</evidence>
<dbReference type="EMBL" id="KL363346">
    <property type="protein sequence ID" value="KFD46933.1"/>
    <property type="molecule type" value="Genomic_DNA"/>
</dbReference>
<protein>
    <submittedName>
        <fullName evidence="1">Uncharacterized protein</fullName>
    </submittedName>
</protein>